<accession>A0A066RR61</accession>
<proteinExistence type="predicted"/>
<dbReference type="Gene3D" id="3.90.1340.10">
    <property type="entry name" value="Phage tail collar domain"/>
    <property type="match status" value="1"/>
</dbReference>
<dbReference type="EMBL" id="JMIB01000005">
    <property type="protein sequence ID" value="KDM92844.1"/>
    <property type="molecule type" value="Genomic_DNA"/>
</dbReference>
<gene>
    <name evidence="2" type="ORF">EA58_03550</name>
</gene>
<keyword evidence="3" id="KW-1185">Reference proteome</keyword>
<dbReference type="RefSeq" id="WP_036748940.1">
    <property type="nucleotide sequence ID" value="NZ_JAGSGC010000002.1"/>
</dbReference>
<dbReference type="Proteomes" id="UP000027192">
    <property type="component" value="Unassembled WGS sequence"/>
</dbReference>
<name>A0A066RR61_9GAMM</name>
<dbReference type="Pfam" id="PF07484">
    <property type="entry name" value="Collar"/>
    <property type="match status" value="1"/>
</dbReference>
<dbReference type="AlphaFoldDB" id="A0A066RR61"/>
<evidence type="ECO:0000259" key="1">
    <source>
        <dbReference type="Pfam" id="PF07484"/>
    </source>
</evidence>
<sequence>MSERYLSEITLFTGNYAPVKWAYCLGTLMPISGNESLYSLLGTMFGGNGRDSYALPDLQGRVPVGMGSGPGLTPRQQGQKFGQEKVVLTSVNLPSHTHALQASANAAVSPEPSGNFVLGQANQFVDQPSDDDLVAMKQDAVSDEGNNEAHPNMAPTLALNFIICTAGQYPVRG</sequence>
<dbReference type="STRING" id="1654360.EA58_03550"/>
<protein>
    <recommendedName>
        <fullName evidence="1">Phage tail collar domain-containing protein</fullName>
    </recommendedName>
</protein>
<evidence type="ECO:0000313" key="3">
    <source>
        <dbReference type="Proteomes" id="UP000027192"/>
    </source>
</evidence>
<feature type="domain" description="Phage tail collar" evidence="1">
    <location>
        <begin position="8"/>
        <end position="63"/>
    </location>
</feature>
<comment type="caution">
    <text evidence="2">The sequence shown here is derived from an EMBL/GenBank/DDBJ whole genome shotgun (WGS) entry which is preliminary data.</text>
</comment>
<reference evidence="2 3" key="1">
    <citation type="submission" date="2014-04" db="EMBL/GenBank/DDBJ databases">
        <title>Draft genome sequence of Photobacterium halotolerans S2753: a solonamide, ngercheumicin and holomycin producer.</title>
        <authorList>
            <person name="Machado H.R."/>
            <person name="Gram L."/>
        </authorList>
    </citation>
    <scope>NUCLEOTIDE SEQUENCE [LARGE SCALE GENOMIC DNA]</scope>
    <source>
        <strain evidence="2 3">S2753</strain>
    </source>
</reference>
<dbReference type="OrthoDB" id="9810174at2"/>
<dbReference type="InterPro" id="IPR037053">
    <property type="entry name" value="Phage_tail_collar_dom_sf"/>
</dbReference>
<organism evidence="2 3">
    <name type="scientific">Photobacterium galatheae</name>
    <dbReference type="NCBI Taxonomy" id="1654360"/>
    <lineage>
        <taxon>Bacteria</taxon>
        <taxon>Pseudomonadati</taxon>
        <taxon>Pseudomonadota</taxon>
        <taxon>Gammaproteobacteria</taxon>
        <taxon>Vibrionales</taxon>
        <taxon>Vibrionaceae</taxon>
        <taxon>Photobacterium</taxon>
    </lineage>
</organism>
<dbReference type="SUPFAM" id="SSF88874">
    <property type="entry name" value="Receptor-binding domain of short tail fibre protein gp12"/>
    <property type="match status" value="1"/>
</dbReference>
<evidence type="ECO:0000313" key="2">
    <source>
        <dbReference type="EMBL" id="KDM92844.1"/>
    </source>
</evidence>
<dbReference type="InterPro" id="IPR011083">
    <property type="entry name" value="Phage_tail_collar_dom"/>
</dbReference>